<dbReference type="GO" id="GO:0070382">
    <property type="term" value="C:exocytic vesicle"/>
    <property type="evidence" value="ECO:0007669"/>
    <property type="project" value="TreeGrafter"/>
</dbReference>
<dbReference type="PANTHER" id="PTHR45716:SF2">
    <property type="entry name" value="BITESIZE, ISOFORM I"/>
    <property type="match status" value="1"/>
</dbReference>
<protein>
    <recommendedName>
        <fullName evidence="5">C2 domain-containing protein</fullName>
    </recommendedName>
</protein>
<feature type="region of interest" description="Disordered" evidence="4">
    <location>
        <begin position="99"/>
        <end position="222"/>
    </location>
</feature>
<dbReference type="AlphaFoldDB" id="A0A814UJ50"/>
<dbReference type="Gene3D" id="2.60.40.150">
    <property type="entry name" value="C2 domain"/>
    <property type="match status" value="2"/>
</dbReference>
<dbReference type="GO" id="GO:0006887">
    <property type="term" value="P:exocytosis"/>
    <property type="evidence" value="ECO:0007669"/>
    <property type="project" value="TreeGrafter"/>
</dbReference>
<dbReference type="FunFam" id="2.60.40.150:FF:000006">
    <property type="entry name" value="Synaptotagmin-like 5, isoform CRA_a"/>
    <property type="match status" value="1"/>
</dbReference>
<feature type="region of interest" description="Disordered" evidence="4">
    <location>
        <begin position="239"/>
        <end position="258"/>
    </location>
</feature>
<feature type="compositionally biased region" description="Polar residues" evidence="4">
    <location>
        <begin position="548"/>
        <end position="579"/>
    </location>
</feature>
<feature type="compositionally biased region" description="Polar residues" evidence="4">
    <location>
        <begin position="641"/>
        <end position="653"/>
    </location>
</feature>
<feature type="domain" description="C2" evidence="5">
    <location>
        <begin position="804"/>
        <end position="925"/>
    </location>
</feature>
<dbReference type="SMART" id="SM00239">
    <property type="entry name" value="C2"/>
    <property type="match status" value="1"/>
</dbReference>
<dbReference type="EMBL" id="CAJNOJ010000133">
    <property type="protein sequence ID" value="CAF1175367.1"/>
    <property type="molecule type" value="Genomic_DNA"/>
</dbReference>
<evidence type="ECO:0000313" key="6">
    <source>
        <dbReference type="EMBL" id="CAF1175367.1"/>
    </source>
</evidence>
<dbReference type="InterPro" id="IPR000008">
    <property type="entry name" value="C2_dom"/>
</dbReference>
<reference evidence="6" key="1">
    <citation type="submission" date="2021-02" db="EMBL/GenBank/DDBJ databases">
        <authorList>
            <person name="Nowell W R."/>
        </authorList>
    </citation>
    <scope>NUCLEOTIDE SEQUENCE</scope>
</reference>
<feature type="compositionally biased region" description="Basic and acidic residues" evidence="4">
    <location>
        <begin position="604"/>
        <end position="619"/>
    </location>
</feature>
<keyword evidence="2" id="KW-0677">Repeat</keyword>
<dbReference type="PANTHER" id="PTHR45716">
    <property type="entry name" value="BITESIZE, ISOFORM I"/>
    <property type="match status" value="1"/>
</dbReference>
<dbReference type="Pfam" id="PF00168">
    <property type="entry name" value="C2"/>
    <property type="match status" value="2"/>
</dbReference>
<evidence type="ECO:0000259" key="5">
    <source>
        <dbReference type="PROSITE" id="PS50004"/>
    </source>
</evidence>
<feature type="region of interest" description="Disordered" evidence="4">
    <location>
        <begin position="510"/>
        <end position="591"/>
    </location>
</feature>
<comment type="caution">
    <text evidence="6">The sequence shown here is derived from an EMBL/GenBank/DDBJ whole genome shotgun (WGS) entry which is preliminary data.</text>
</comment>
<feature type="region of interest" description="Disordered" evidence="4">
    <location>
        <begin position="604"/>
        <end position="653"/>
    </location>
</feature>
<feature type="region of interest" description="Disordered" evidence="4">
    <location>
        <begin position="378"/>
        <end position="415"/>
    </location>
</feature>
<evidence type="ECO:0000256" key="1">
    <source>
        <dbReference type="ARBA" id="ARBA00004370"/>
    </source>
</evidence>
<feature type="compositionally biased region" description="Low complexity" evidence="4">
    <location>
        <begin position="135"/>
        <end position="147"/>
    </location>
</feature>
<dbReference type="OrthoDB" id="195679at2759"/>
<evidence type="ECO:0000256" key="3">
    <source>
        <dbReference type="ARBA" id="ARBA00023136"/>
    </source>
</evidence>
<organism evidence="6 7">
    <name type="scientific">Adineta ricciae</name>
    <name type="common">Rotifer</name>
    <dbReference type="NCBI Taxonomy" id="249248"/>
    <lineage>
        <taxon>Eukaryota</taxon>
        <taxon>Metazoa</taxon>
        <taxon>Spiralia</taxon>
        <taxon>Gnathifera</taxon>
        <taxon>Rotifera</taxon>
        <taxon>Eurotatoria</taxon>
        <taxon>Bdelloidea</taxon>
        <taxon>Adinetida</taxon>
        <taxon>Adinetidae</taxon>
        <taxon>Adineta</taxon>
    </lineage>
</organism>
<gene>
    <name evidence="6" type="ORF">EDS130_LOCUS23931</name>
</gene>
<dbReference type="PROSITE" id="PS50004">
    <property type="entry name" value="C2"/>
    <property type="match status" value="2"/>
</dbReference>
<dbReference type="SUPFAM" id="SSF49562">
    <property type="entry name" value="C2 domain (Calcium/lipid-binding domain, CaLB)"/>
    <property type="match status" value="2"/>
</dbReference>
<feature type="domain" description="C2" evidence="5">
    <location>
        <begin position="665"/>
        <end position="786"/>
    </location>
</feature>
<dbReference type="InterPro" id="IPR035892">
    <property type="entry name" value="C2_domain_sf"/>
</dbReference>
<feature type="compositionally biased region" description="Polar residues" evidence="4">
    <location>
        <begin position="169"/>
        <end position="180"/>
    </location>
</feature>
<keyword evidence="3" id="KW-0472">Membrane</keyword>
<evidence type="ECO:0000256" key="2">
    <source>
        <dbReference type="ARBA" id="ARBA00022737"/>
    </source>
</evidence>
<sequence>MINENTTMTDLYHYEHQSKPTSTLPAHTSVLTESTMPSYYPQTRHRPFISRHLADHDDDDSDSTYKEAFIVQVFQHWKLKTLEHQQALQNPANITTPDGFAQISPTNPPVVPTEIATRNDVPNDTSSSENKEETSNVSDSSKSIESSIQKRTTPLVTTQARRRTAFRKSLSTPPDCSNPNLLAPYAKTRSAPTASNNSNSNTSTATTRKPAKPAPIFIAPKKSQPRPYTWLSISTDDVSQTKRKSITGDEQNPAPISPLWAPAPPTIPTRFFTQSCGVLHDDDGTSSDENNHESLLIRNKRLFKKPSKTKENHVSFVPSNLIIPTTICITDPDGHSRVFDCSTDWMDGEFANSERIIESDYLAAATFNPNHTYDYYSSSSSTIPITSSSSPSPNSLDKYGLHSIGEEEEEEENRDGLILSKELNRIQAYSRVRQTNISVEKKDSDQNLKHKLKLPLERRWSDSCVSDDEDPVELQPPRLIKMASATSITKQTPAKISKTKYLLMKLHLAPSPTKDDDTSMSTASNSTGTSSRKRTVRRSSDKKHVPTKSESLQIPTGASKQSANIKRQESSPVVASSKSTEPKPRSNLLSATFSAAAPIAVRGRDDRLKSVGNRDEPRTSRTASVGTRASAGDSDEDTDKNVQQGSQLSLNSGISDSKANYELDITGTIEIRLSYNIKSSSLEILINKCTNLARAKRNQTSNPYCKCYLLPDQSKSSKLKTSIKKHTTDPVFAEILRYRVSSDEFSSRILWISVWSQSSIGHNDFLGEIHIPLAHCTLDKVEEHTLLSRVSNDDAASNAGTAGESNVLQFNLTFLENRQDKETGTIQISEIQGIGIYYGKHPIDAICKGVLMPDKLKRKLPTVRKGPTPKWDIPLRWENVRRKNLPNMSLEISIWCQERFRKPMIGSIQLHSASAPSDSKVAKGSGTLKTEISAWETFLKDPTTVHHCRLPLRSNTQEK</sequence>
<feature type="compositionally biased region" description="Low complexity" evidence="4">
    <location>
        <begin position="378"/>
        <end position="393"/>
    </location>
</feature>
<dbReference type="GO" id="GO:0005886">
    <property type="term" value="C:plasma membrane"/>
    <property type="evidence" value="ECO:0007669"/>
    <property type="project" value="TreeGrafter"/>
</dbReference>
<evidence type="ECO:0000256" key="4">
    <source>
        <dbReference type="SAM" id="MobiDB-lite"/>
    </source>
</evidence>
<proteinExistence type="predicted"/>
<dbReference type="CDD" id="cd08521">
    <property type="entry name" value="C2A_SLP"/>
    <property type="match status" value="1"/>
</dbReference>
<name>A0A814UJ50_ADIRI</name>
<accession>A0A814UJ50</accession>
<dbReference type="GO" id="GO:0042043">
    <property type="term" value="F:neurexin family protein binding"/>
    <property type="evidence" value="ECO:0007669"/>
    <property type="project" value="TreeGrafter"/>
</dbReference>
<dbReference type="Proteomes" id="UP000663852">
    <property type="component" value="Unassembled WGS sequence"/>
</dbReference>
<evidence type="ECO:0000313" key="7">
    <source>
        <dbReference type="Proteomes" id="UP000663852"/>
    </source>
</evidence>
<feature type="compositionally biased region" description="Low complexity" evidence="4">
    <location>
        <begin position="190"/>
        <end position="207"/>
    </location>
</feature>
<feature type="compositionally biased region" description="Polar residues" evidence="4">
    <location>
        <begin position="149"/>
        <end position="159"/>
    </location>
</feature>
<comment type="subcellular location">
    <subcellularLocation>
        <location evidence="1">Membrane</location>
    </subcellularLocation>
</comment>